<feature type="compositionally biased region" description="Pro residues" evidence="2">
    <location>
        <begin position="483"/>
        <end position="496"/>
    </location>
</feature>
<feature type="compositionally biased region" description="Pro residues" evidence="2">
    <location>
        <begin position="300"/>
        <end position="312"/>
    </location>
</feature>
<feature type="compositionally biased region" description="Basic and acidic residues" evidence="2">
    <location>
        <begin position="1480"/>
        <end position="1489"/>
    </location>
</feature>
<feature type="compositionally biased region" description="Low complexity" evidence="2">
    <location>
        <begin position="1440"/>
        <end position="1453"/>
    </location>
</feature>
<feature type="compositionally biased region" description="Polar residues" evidence="2">
    <location>
        <begin position="729"/>
        <end position="744"/>
    </location>
</feature>
<feature type="compositionally biased region" description="Low complexity" evidence="2">
    <location>
        <begin position="163"/>
        <end position="174"/>
    </location>
</feature>
<feature type="compositionally biased region" description="Pro residues" evidence="2">
    <location>
        <begin position="347"/>
        <end position="360"/>
    </location>
</feature>
<organism evidence="3 4">
    <name type="scientific">Novymonas esmeraldas</name>
    <dbReference type="NCBI Taxonomy" id="1808958"/>
    <lineage>
        <taxon>Eukaryota</taxon>
        <taxon>Discoba</taxon>
        <taxon>Euglenozoa</taxon>
        <taxon>Kinetoplastea</taxon>
        <taxon>Metakinetoplastina</taxon>
        <taxon>Trypanosomatida</taxon>
        <taxon>Trypanosomatidae</taxon>
        <taxon>Novymonas</taxon>
    </lineage>
</organism>
<sequence length="2362" mass="245006">MQSPPVQTVSGEQRARLLELEERQRQLKRLCEEALKEEEQHQHMFQQLEERHTIASSSVGSFAGAGGGGIFSASAALRGRAGASTAGAEPLDDLLTGEVHSFRDPNSIARASSTGSVVAAPGQRGGSLHNQRTNTLNDPPRTQPDSGYRPPTYPPPPPPPPATATTSAAAASAAQPPPIPPRTMLYSVSRQPRTEAGRPALASQTRPPPPPAPAPPPPVPQSWRQEQTDTGSETPGARATYDSARVGAGYGTYAASRPARPTPPSAPAPSPERPRSRSASHGGSPADRYRRSPTYSHHGIPPPPPPPPPPPSTSGTAATVSPTSVRYSRSLGTRAGLIPPATASPAHSPPPPRPSAPPLISPDAVAEPRSSRTRRGYFNDAPPLPRPPPPPPPPRASTDATDGGGGGGGGGGDSALSTTSTERDIARWRRRLLDSEIGGAGRGGASWEERRVRRSTAAAAPPSAVHRESAAASWRATVTRASPQPPPPPPPPPTALSPPARYDVSREDDDELLLSRWETASLTPSLRSAEERHLRHYFSKSNDKSGGISAPVRREYAGRAHQRAPPTRSGAPLSPAPAPHSSARAAEATPPAAPPPPPRPAAAPPPTADGPPKQRRHTPAVHPYSVGQAQPAPLSSPPPPQSLRSVPSASLASALYARHQRTASGGLHSSRESIWGDDGVSVPAPSDAGGAAGAPVPHVTAATREFFDLGPEKEALLTLLRESAGRTVGGQTPRTISRASSQQPGWPKVETQPPHHHPPPSVSHLAVPHPSSPATQHTDPSHPTDAFVAPGPGTTASNAVPPPPQHGHDAQLQQRCDEAQAKAEALARHLVKAIGDRKALQGSVEQLEELVEECNAEVGRLQRVVEAQHRDSAASTGVQAALRAKEREVAVYEDEIRRLNEVLDSHLTRSAVAEQSALGSAQHGLAVREAEVEAAMAEVGMAHVAQREAEERAGQLANELETAVEQIQFLDERLAEMERAAAAARFQTTPARIAAGGHNTGAGDSNDADGLDEAAITLSSAAAAAHLAVPPTAEMRHWPLDARRAVAQLVAQAEGLLLQNAEGARHASMRLQHVEHTCSELQRHLGQRSEEAERAREACEQLRQEKCALRAAGELWHRQLCEVKADAQLVSEMMRTAREDAEDVYLSSRVAEARVEEQRAAAAAASPLQPRRLSPAPPPTDPATLKKAAHFAQQVMRDFHAVARFLSSLRTMDIGDRNGYQILQHIASGSHPAEGLYITADDAATPERLSTHVASEAKRRVLEKKARVLRAVEQALTIESAPAPAAATASHDAHNGHPAPRATVVLGLPPRAGERVPLGVVEVAVAEADVCEVPDAFDDEMASVDEAEVEVVASSIHPARMGSHSLRDGSNGMVHSDVRRRPPSDSTASLPRSRGAPTAPASETRGVASAGHATSLSPAPAAPVARTRCTVLPADKGDVPRATTAAQPTVATTAPPPPTPPPSVSRPLRLSTTPSQPQSDSKEADDRDNCTVAGAAATRASGQESSPPRAPSPTVLTTASSTPLRGEADMHSITVVSSTSTSQQQQQQLLLPQTAPPLQLARSAPPSSPPTAYTVPGISSSVLSVSDIAATDHDGVEPSTHGEDGDAPPHPQQPQQQQKQQQSETLRTASPPPPPPSRLRSPTPDRPPPPTQQREVTAHAPLATSPTERPRHSQSSADEPPPRVVRDEERPTAHAGSHPKDRSTTARPPSVPPLPTAATHADRHRRVPSSDSSNGEATLLFREPPRGEVREAGASSTLAPSQQQQHSRVAVDLLSDDFILPSRRPAGTTATAAAPSSYVMEDEEAVLEERVPGVDAGAAATAARPSLRTDSRTGGSRAATMAPPDAAARPAEESRSSSRGRRVVDDDDEEPSLGFLAPPPPLPPPVRSTSLPRRIRAASDDGDSSRHASPAEASLSSAGRLRVSVGLGGAVDNATHSPSSLGSSFAGAVQRSVHQPRRPGASDSGPSLSSAMAESVAPPRLQRSTAATSSTAAHSLLGTPAPGPAAATHPAVAPSPVAAAAAAAAAAAGSASGGRHPMSVTSVDRSLPDTTPALAEPRRSLPSARPDAAAAPHTVPVSTNSNVFGAAAAAEDQQQTATPRSESAAVSSAEPCDPVHVVSEELARSASKTSANTASSTPARRLPSITSTVAPGSPSRLLDEPTAGLGLPGETRTDVPGLTDAAVSLPAEPVQSAPQQTREPPSRAGSGAAQLSGAGPRDTPAPAALPTVNVDVPGSNTLGLRRNSSQPASISASAGVDGTSRSASSPVAAHTPSAAASTPRGRSGGARDGAQSIRSSTPTESPLSDEAAAKRREDVAKILERIRAKKEQDQLLAKSPGTGSLTSATLSRHSSAKPEDAGSPAA</sequence>
<feature type="compositionally biased region" description="Polar residues" evidence="2">
    <location>
        <begin position="2337"/>
        <end position="2349"/>
    </location>
</feature>
<feature type="compositionally biased region" description="Low complexity" evidence="2">
    <location>
        <begin position="2202"/>
        <end position="2215"/>
    </location>
</feature>
<feature type="compositionally biased region" description="Polar residues" evidence="2">
    <location>
        <begin position="222"/>
        <end position="233"/>
    </location>
</feature>
<reference evidence="3 4" key="1">
    <citation type="journal article" date="2021" name="MBio">
        <title>A New Model Trypanosomatid, Novymonas esmeraldas: Genomic Perception of Its 'Candidatus Pandoraea novymonadis' Endosymbiont.</title>
        <authorList>
            <person name="Zakharova A."/>
            <person name="Saura A."/>
            <person name="Butenko A."/>
            <person name="Podesvova L."/>
            <person name="Warmusova S."/>
            <person name="Kostygov A.Y."/>
            <person name="Nenarokova A."/>
            <person name="Lukes J."/>
            <person name="Opperdoes F.R."/>
            <person name="Yurchenko V."/>
        </authorList>
    </citation>
    <scope>NUCLEOTIDE SEQUENCE [LARGE SCALE GENOMIC DNA]</scope>
    <source>
        <strain evidence="3 4">E262AT.01</strain>
    </source>
</reference>
<feature type="compositionally biased region" description="Low complexity" evidence="2">
    <location>
        <begin position="2262"/>
        <end position="2279"/>
    </location>
</feature>
<feature type="coiled-coil region" evidence="1">
    <location>
        <begin position="17"/>
        <end position="51"/>
    </location>
</feature>
<feature type="compositionally biased region" description="Low complexity" evidence="2">
    <location>
        <begin position="1781"/>
        <end position="1797"/>
    </location>
</feature>
<feature type="compositionally biased region" description="Pro residues" evidence="2">
    <location>
        <begin position="206"/>
        <end position="220"/>
    </location>
</feature>
<feature type="compositionally biased region" description="Pro residues" evidence="2">
    <location>
        <begin position="260"/>
        <end position="271"/>
    </location>
</feature>
<feature type="compositionally biased region" description="Pro residues" evidence="2">
    <location>
        <begin position="1877"/>
        <end position="1886"/>
    </location>
</feature>
<feature type="compositionally biased region" description="Basic and acidic residues" evidence="2">
    <location>
        <begin position="1590"/>
        <end position="1604"/>
    </location>
</feature>
<feature type="compositionally biased region" description="Polar residues" evidence="2">
    <location>
        <begin position="128"/>
        <end position="137"/>
    </location>
</feature>
<feature type="compositionally biased region" description="Low complexity" evidence="2">
    <location>
        <begin position="569"/>
        <end position="590"/>
    </location>
</feature>
<feature type="compositionally biased region" description="Low complexity" evidence="2">
    <location>
        <begin position="455"/>
        <end position="464"/>
    </location>
</feature>
<evidence type="ECO:0000313" key="3">
    <source>
        <dbReference type="EMBL" id="KAK7197598.1"/>
    </source>
</evidence>
<feature type="compositionally biased region" description="Polar residues" evidence="2">
    <location>
        <begin position="1754"/>
        <end position="1767"/>
    </location>
</feature>
<feature type="region of interest" description="Disordered" evidence="2">
    <location>
        <begin position="661"/>
        <end position="695"/>
    </location>
</feature>
<gene>
    <name evidence="3" type="ORF">NESM_000710400</name>
</gene>
<feature type="compositionally biased region" description="Polar residues" evidence="2">
    <location>
        <begin position="1934"/>
        <end position="1943"/>
    </location>
</feature>
<feature type="compositionally biased region" description="Pro residues" evidence="2">
    <location>
        <begin position="1454"/>
        <end position="1464"/>
    </location>
</feature>
<feature type="compositionally biased region" description="Basic and acidic residues" evidence="2">
    <location>
        <begin position="2307"/>
        <end position="2329"/>
    </location>
</feature>
<feature type="compositionally biased region" description="Polar residues" evidence="2">
    <location>
        <begin position="1514"/>
        <end position="1523"/>
    </location>
</feature>
<comment type="caution">
    <text evidence="3">The sequence shown here is derived from an EMBL/GenBank/DDBJ whole genome shotgun (WGS) entry which is preliminary data.</text>
</comment>
<feature type="compositionally biased region" description="Basic and acidic residues" evidence="2">
    <location>
        <begin position="421"/>
        <end position="434"/>
    </location>
</feature>
<feature type="compositionally biased region" description="Low complexity" evidence="2">
    <location>
        <begin position="2124"/>
        <end position="2141"/>
    </location>
</feature>
<feature type="compositionally biased region" description="Pro residues" evidence="2">
    <location>
        <begin position="151"/>
        <end position="162"/>
    </location>
</feature>
<evidence type="ECO:0000256" key="1">
    <source>
        <dbReference type="SAM" id="Coils"/>
    </source>
</evidence>
<feature type="compositionally biased region" description="Low complexity" evidence="2">
    <location>
        <begin position="1537"/>
        <end position="1565"/>
    </location>
</feature>
<feature type="compositionally biased region" description="Pro residues" evidence="2">
    <location>
        <begin position="591"/>
        <end position="609"/>
    </location>
</feature>
<feature type="compositionally biased region" description="Polar residues" evidence="2">
    <location>
        <begin position="2292"/>
        <end position="2302"/>
    </location>
</feature>
<feature type="compositionally biased region" description="Basic and acidic residues" evidence="2">
    <location>
        <begin position="1680"/>
        <end position="1704"/>
    </location>
</feature>
<feature type="compositionally biased region" description="Basic and acidic residues" evidence="2">
    <location>
        <begin position="1897"/>
        <end position="1906"/>
    </location>
</feature>
<feature type="compositionally biased region" description="Polar residues" evidence="2">
    <location>
        <begin position="2234"/>
        <end position="2252"/>
    </location>
</feature>
<name>A0AAW0EXR6_9TRYP</name>
<feature type="region of interest" description="Disordered" evidence="2">
    <location>
        <begin position="1161"/>
        <end position="1184"/>
    </location>
</feature>
<accession>A0AAW0EXR6</accession>
<keyword evidence="4" id="KW-1185">Reference proteome</keyword>
<feature type="compositionally biased region" description="Low complexity" evidence="2">
    <location>
        <begin position="682"/>
        <end position="695"/>
    </location>
</feature>
<feature type="compositionally biased region" description="Pro residues" evidence="2">
    <location>
        <begin position="382"/>
        <end position="395"/>
    </location>
</feature>
<dbReference type="Proteomes" id="UP001430356">
    <property type="component" value="Unassembled WGS sequence"/>
</dbReference>
<feature type="compositionally biased region" description="Low complexity" evidence="2">
    <location>
        <begin position="1984"/>
        <end position="2034"/>
    </location>
</feature>
<feature type="region of interest" description="Disordered" evidence="2">
    <location>
        <begin position="721"/>
        <end position="814"/>
    </location>
</feature>
<keyword evidence="1" id="KW-0175">Coiled coil</keyword>
<dbReference type="EMBL" id="JAECZO010000112">
    <property type="protein sequence ID" value="KAK7197598.1"/>
    <property type="molecule type" value="Genomic_DNA"/>
</dbReference>
<feature type="region of interest" description="Disordered" evidence="2">
    <location>
        <begin position="1358"/>
        <end position="2362"/>
    </location>
</feature>
<feature type="compositionally biased region" description="Gly residues" evidence="2">
    <location>
        <begin position="402"/>
        <end position="413"/>
    </location>
</feature>
<feature type="coiled-coil region" evidence="1">
    <location>
        <begin position="946"/>
        <end position="987"/>
    </location>
</feature>
<feature type="compositionally biased region" description="Low complexity" evidence="2">
    <location>
        <begin position="762"/>
        <end position="774"/>
    </location>
</feature>
<protein>
    <submittedName>
        <fullName evidence="3">Uncharacterized protein</fullName>
    </submittedName>
</protein>
<feature type="compositionally biased region" description="Low complexity" evidence="2">
    <location>
        <begin position="1161"/>
        <end position="1173"/>
    </location>
</feature>
<evidence type="ECO:0000256" key="2">
    <source>
        <dbReference type="SAM" id="MobiDB-lite"/>
    </source>
</evidence>
<feature type="compositionally biased region" description="Polar residues" evidence="2">
    <location>
        <begin position="313"/>
        <end position="331"/>
    </location>
</feature>
<feature type="compositionally biased region" description="Low complexity" evidence="2">
    <location>
        <begin position="1613"/>
        <end position="1629"/>
    </location>
</feature>
<feature type="region of interest" description="Disordered" evidence="2">
    <location>
        <begin position="106"/>
        <end position="648"/>
    </location>
</feature>
<feature type="compositionally biased region" description="Polar residues" evidence="2">
    <location>
        <begin position="2092"/>
        <end position="2106"/>
    </location>
</feature>
<evidence type="ECO:0000313" key="4">
    <source>
        <dbReference type="Proteomes" id="UP001430356"/>
    </source>
</evidence>
<proteinExistence type="predicted"/>